<feature type="repeat" description="ANK" evidence="3">
    <location>
        <begin position="24"/>
        <end position="56"/>
    </location>
</feature>
<accession>L8H837</accession>
<dbReference type="InterPro" id="IPR050889">
    <property type="entry name" value="Dendritic_Spine_Reg/Scaffold"/>
</dbReference>
<dbReference type="InterPro" id="IPR002110">
    <property type="entry name" value="Ankyrin_rpt"/>
</dbReference>
<feature type="repeat" description="ANK" evidence="3">
    <location>
        <begin position="142"/>
        <end position="174"/>
    </location>
</feature>
<sequence>MINGKRPVHNARAAANEAQDDDVTCTRPIHLAASVGCAEVIDLLALAGADVNVSDRHGNTPVGTAAAKGYLDAVEVLLRHGAGGSDFTLLTESQKRGRKKGARPLSFLAAAGGNIKTMEVLLERAGGPEQAQALVNAVEPRTGKTALHFAAENGRELMVALLLKKGADKDVLCNSKQSALHLAVLSGCLTVVRILVEHGAKVLFSAAEAQTKKTPVSPLFLAATCQSKNMLSLFLEMGLDINTIDEKGCTPLHAALYAEHENLAFIEFFLEHGADAKAVDNLGRSVLHYALRR</sequence>
<feature type="repeat" description="ANK" evidence="3">
    <location>
        <begin position="57"/>
        <end position="82"/>
    </location>
</feature>
<dbReference type="SUPFAM" id="SSF48403">
    <property type="entry name" value="Ankyrin repeat"/>
    <property type="match status" value="1"/>
</dbReference>
<dbReference type="KEGG" id="acan:ACA1_278740"/>
<protein>
    <submittedName>
        <fullName evidence="5">Ankyrin repeat domain containing protein 44, putative</fullName>
    </submittedName>
</protein>
<dbReference type="AlphaFoldDB" id="L8H837"/>
<name>L8H837_ACACF</name>
<dbReference type="Gene3D" id="1.25.40.20">
    <property type="entry name" value="Ankyrin repeat-containing domain"/>
    <property type="match status" value="3"/>
</dbReference>
<dbReference type="Proteomes" id="UP000011083">
    <property type="component" value="Unassembled WGS sequence"/>
</dbReference>
<evidence type="ECO:0000256" key="1">
    <source>
        <dbReference type="ARBA" id="ARBA00022737"/>
    </source>
</evidence>
<dbReference type="PANTHER" id="PTHR24166:SF48">
    <property type="entry name" value="PROTEIN VAPYRIN"/>
    <property type="match status" value="1"/>
</dbReference>
<dbReference type="Pfam" id="PF12796">
    <property type="entry name" value="Ank_2"/>
    <property type="match status" value="3"/>
</dbReference>
<dbReference type="PROSITE" id="PS50088">
    <property type="entry name" value="ANK_REPEAT"/>
    <property type="match status" value="6"/>
</dbReference>
<evidence type="ECO:0000256" key="2">
    <source>
        <dbReference type="ARBA" id="ARBA00023043"/>
    </source>
</evidence>
<evidence type="ECO:0000256" key="3">
    <source>
        <dbReference type="PROSITE-ProRule" id="PRU00023"/>
    </source>
</evidence>
<dbReference type="VEuPathDB" id="AmoebaDB:ACA1_278740"/>
<dbReference type="STRING" id="1257118.L8H837"/>
<dbReference type="EMBL" id="KB007908">
    <property type="protein sequence ID" value="ELR20903.1"/>
    <property type="molecule type" value="Genomic_DNA"/>
</dbReference>
<keyword evidence="2 3" id="KW-0040">ANK repeat</keyword>
<feature type="repeat" description="ANK" evidence="3">
    <location>
        <begin position="247"/>
        <end position="281"/>
    </location>
</feature>
<evidence type="ECO:0000313" key="5">
    <source>
        <dbReference type="EMBL" id="ELR20903.1"/>
    </source>
</evidence>
<dbReference type="PRINTS" id="PR01415">
    <property type="entry name" value="ANKYRIN"/>
</dbReference>
<dbReference type="OMA" id="ANCCNEV"/>
<gene>
    <name evidence="5" type="ORF">ACA1_278740</name>
</gene>
<feature type="repeat" description="ANK" evidence="3">
    <location>
        <begin position="175"/>
        <end position="202"/>
    </location>
</feature>
<dbReference type="PANTHER" id="PTHR24166">
    <property type="entry name" value="ROLLING PEBBLES, ISOFORM B"/>
    <property type="match status" value="1"/>
</dbReference>
<feature type="repeat" description="ANK" evidence="3">
    <location>
        <begin position="214"/>
        <end position="246"/>
    </location>
</feature>
<feature type="region of interest" description="Disordered" evidence="4">
    <location>
        <begin position="1"/>
        <end position="20"/>
    </location>
</feature>
<evidence type="ECO:0000313" key="6">
    <source>
        <dbReference type="Proteomes" id="UP000011083"/>
    </source>
</evidence>
<dbReference type="RefSeq" id="XP_004344646.1">
    <property type="nucleotide sequence ID" value="XM_004344596.1"/>
</dbReference>
<dbReference type="InterPro" id="IPR036770">
    <property type="entry name" value="Ankyrin_rpt-contain_sf"/>
</dbReference>
<reference evidence="5 6" key="1">
    <citation type="journal article" date="2013" name="Genome Biol.">
        <title>Genome of Acanthamoeba castellanii highlights extensive lateral gene transfer and early evolution of tyrosine kinase signaling.</title>
        <authorList>
            <person name="Clarke M."/>
            <person name="Lohan A.J."/>
            <person name="Liu B."/>
            <person name="Lagkouvardos I."/>
            <person name="Roy S."/>
            <person name="Zafar N."/>
            <person name="Bertelli C."/>
            <person name="Schilde C."/>
            <person name="Kianianmomeni A."/>
            <person name="Burglin T.R."/>
            <person name="Frech C."/>
            <person name="Turcotte B."/>
            <person name="Kopec K.O."/>
            <person name="Synnott J.M."/>
            <person name="Choo C."/>
            <person name="Paponov I."/>
            <person name="Finkler A."/>
            <person name="Soon Heng Tan C."/>
            <person name="Hutchins A.P."/>
            <person name="Weinmeier T."/>
            <person name="Rattei T."/>
            <person name="Chu J.S."/>
            <person name="Gimenez G."/>
            <person name="Irimia M."/>
            <person name="Rigden D.J."/>
            <person name="Fitzpatrick D.A."/>
            <person name="Lorenzo-Morales J."/>
            <person name="Bateman A."/>
            <person name="Chiu C.H."/>
            <person name="Tang P."/>
            <person name="Hegemann P."/>
            <person name="Fromm H."/>
            <person name="Raoult D."/>
            <person name="Greub G."/>
            <person name="Miranda-Saavedra D."/>
            <person name="Chen N."/>
            <person name="Nash P."/>
            <person name="Ginger M.L."/>
            <person name="Horn M."/>
            <person name="Schaap P."/>
            <person name="Caler L."/>
            <person name="Loftus B."/>
        </authorList>
    </citation>
    <scope>NUCLEOTIDE SEQUENCE [LARGE SCALE GENOMIC DNA]</scope>
    <source>
        <strain evidence="5 6">Neff</strain>
    </source>
</reference>
<dbReference type="SMART" id="SM00248">
    <property type="entry name" value="ANK"/>
    <property type="match status" value="7"/>
</dbReference>
<evidence type="ECO:0000256" key="4">
    <source>
        <dbReference type="SAM" id="MobiDB-lite"/>
    </source>
</evidence>
<dbReference type="PROSITE" id="PS50297">
    <property type="entry name" value="ANK_REP_REGION"/>
    <property type="match status" value="5"/>
</dbReference>
<keyword evidence="6" id="KW-1185">Reference proteome</keyword>
<dbReference type="OrthoDB" id="16045at2759"/>
<proteinExistence type="predicted"/>
<keyword evidence="1" id="KW-0677">Repeat</keyword>
<organism evidence="5 6">
    <name type="scientific">Acanthamoeba castellanii (strain ATCC 30010 / Neff)</name>
    <dbReference type="NCBI Taxonomy" id="1257118"/>
    <lineage>
        <taxon>Eukaryota</taxon>
        <taxon>Amoebozoa</taxon>
        <taxon>Discosea</taxon>
        <taxon>Longamoebia</taxon>
        <taxon>Centramoebida</taxon>
        <taxon>Acanthamoebidae</taxon>
        <taxon>Acanthamoeba</taxon>
    </lineage>
</organism>
<dbReference type="GeneID" id="14921775"/>